<keyword evidence="3" id="KW-0964">Secreted</keyword>
<evidence type="ECO:0000256" key="4">
    <source>
        <dbReference type="PROSITE-ProRule" id="PRU00152"/>
    </source>
</evidence>
<evidence type="ECO:0000256" key="1">
    <source>
        <dbReference type="ARBA" id="ARBA00004613"/>
    </source>
</evidence>
<organism evidence="8 9">
    <name type="scientific">Batillaria attramentaria</name>
    <dbReference type="NCBI Taxonomy" id="370345"/>
    <lineage>
        <taxon>Eukaryota</taxon>
        <taxon>Metazoa</taxon>
        <taxon>Spiralia</taxon>
        <taxon>Lophotrochozoa</taxon>
        <taxon>Mollusca</taxon>
        <taxon>Gastropoda</taxon>
        <taxon>Caenogastropoda</taxon>
        <taxon>Sorbeoconcha</taxon>
        <taxon>Cerithioidea</taxon>
        <taxon>Batillariidae</taxon>
        <taxon>Batillaria</taxon>
    </lineage>
</organism>
<dbReference type="PANTHER" id="PTHR11610:SF173">
    <property type="entry name" value="LIPASE DOMAIN-CONTAINING PROTEIN-RELATED"/>
    <property type="match status" value="1"/>
</dbReference>
<dbReference type="CDD" id="cd00707">
    <property type="entry name" value="Pancreat_lipase_like"/>
    <property type="match status" value="1"/>
</dbReference>
<evidence type="ECO:0000256" key="2">
    <source>
        <dbReference type="ARBA" id="ARBA00010701"/>
    </source>
</evidence>
<dbReference type="PRINTS" id="PR00821">
    <property type="entry name" value="TAGLIPASE"/>
</dbReference>
<evidence type="ECO:0000313" key="9">
    <source>
        <dbReference type="Proteomes" id="UP001519460"/>
    </source>
</evidence>
<dbReference type="Pfam" id="PF00151">
    <property type="entry name" value="Lipase"/>
    <property type="match status" value="1"/>
</dbReference>
<dbReference type="SUPFAM" id="SSF53474">
    <property type="entry name" value="alpha/beta-Hydrolases"/>
    <property type="match status" value="1"/>
</dbReference>
<dbReference type="InterPro" id="IPR013818">
    <property type="entry name" value="Lipase"/>
</dbReference>
<dbReference type="Proteomes" id="UP001519460">
    <property type="component" value="Unassembled WGS sequence"/>
</dbReference>
<name>A0ABD0LWM1_9CAEN</name>
<evidence type="ECO:0000256" key="3">
    <source>
        <dbReference type="ARBA" id="ARBA00022525"/>
    </source>
</evidence>
<dbReference type="PROSITE" id="PS50095">
    <property type="entry name" value="PLAT"/>
    <property type="match status" value="1"/>
</dbReference>
<protein>
    <recommendedName>
        <fullName evidence="7">PLAT domain-containing protein</fullName>
    </recommendedName>
</protein>
<comment type="caution">
    <text evidence="4">Lacks conserved residue(s) required for the propagation of feature annotation.</text>
</comment>
<evidence type="ECO:0000259" key="7">
    <source>
        <dbReference type="PROSITE" id="PS50095"/>
    </source>
</evidence>
<comment type="subcellular location">
    <subcellularLocation>
        <location evidence="1">Secreted</location>
    </subcellularLocation>
</comment>
<feature type="domain" description="PLAT" evidence="7">
    <location>
        <begin position="334"/>
        <end position="374"/>
    </location>
</feature>
<dbReference type="PANTHER" id="PTHR11610">
    <property type="entry name" value="LIPASE"/>
    <property type="match status" value="1"/>
</dbReference>
<dbReference type="InterPro" id="IPR001024">
    <property type="entry name" value="PLAT/LH2_dom"/>
</dbReference>
<evidence type="ECO:0000256" key="5">
    <source>
        <dbReference type="RuleBase" id="RU004262"/>
    </source>
</evidence>
<sequence>MFSLVFLTLCAVGHARHTVRFQADGGCEGVHYEPLGCFSQGYPFNNTREPPQNPDFISTSFHLFTRRNRHNGQVLSTRYRGVSVRGSLLDARRPVKIIIHGFLQNYRSPWIVELTQALLQRDDVNVISVNWAAGSGFPYTQAAANTRVVGAEVARLITLLGQRKAISARNVHIIGHSLGAHVAGEAGRQLQDTLGRISGLDPADPNFSFQPTEVRLDPSYGTLQPMGHVDFYPNGGLDQPGCHSDASVFSFVQDAYHEGMTIRLYIESVTSSCPFTAYPCDSAEDFNAGRCLRCGNRPCPSMGYEADMYKRSGTYYLNTTSGLSSGSNTPFCGYHYMVHVTLGDDMSSTHGVLHVHIVGDNGETPSLELYRSVI</sequence>
<keyword evidence="6" id="KW-0732">Signal</keyword>
<comment type="similarity">
    <text evidence="2 5">Belongs to the AB hydrolase superfamily. Lipase family.</text>
</comment>
<proteinExistence type="inferred from homology"/>
<evidence type="ECO:0000256" key="6">
    <source>
        <dbReference type="SAM" id="SignalP"/>
    </source>
</evidence>
<dbReference type="EMBL" id="JACVVK020000017">
    <property type="protein sequence ID" value="KAK7503999.1"/>
    <property type="molecule type" value="Genomic_DNA"/>
</dbReference>
<dbReference type="Gene3D" id="3.40.50.1820">
    <property type="entry name" value="alpha/beta hydrolase"/>
    <property type="match status" value="1"/>
</dbReference>
<evidence type="ECO:0000313" key="8">
    <source>
        <dbReference type="EMBL" id="KAK7503999.1"/>
    </source>
</evidence>
<gene>
    <name evidence="8" type="ORF">BaRGS_00004731</name>
</gene>
<dbReference type="InterPro" id="IPR000734">
    <property type="entry name" value="TAG_lipase"/>
</dbReference>
<feature type="signal peptide" evidence="6">
    <location>
        <begin position="1"/>
        <end position="15"/>
    </location>
</feature>
<comment type="caution">
    <text evidence="8">The sequence shown here is derived from an EMBL/GenBank/DDBJ whole genome shotgun (WGS) entry which is preliminary data.</text>
</comment>
<keyword evidence="9" id="KW-1185">Reference proteome</keyword>
<dbReference type="InterPro" id="IPR033906">
    <property type="entry name" value="Lipase_N"/>
</dbReference>
<dbReference type="AlphaFoldDB" id="A0ABD0LWM1"/>
<dbReference type="GO" id="GO:0005576">
    <property type="term" value="C:extracellular region"/>
    <property type="evidence" value="ECO:0007669"/>
    <property type="project" value="UniProtKB-SubCell"/>
</dbReference>
<feature type="chain" id="PRO_5044785356" description="PLAT domain-containing protein" evidence="6">
    <location>
        <begin position="16"/>
        <end position="374"/>
    </location>
</feature>
<reference evidence="8 9" key="1">
    <citation type="journal article" date="2023" name="Sci. Data">
        <title>Genome assembly of the Korean intertidal mud-creeper Batillaria attramentaria.</title>
        <authorList>
            <person name="Patra A.K."/>
            <person name="Ho P.T."/>
            <person name="Jun S."/>
            <person name="Lee S.J."/>
            <person name="Kim Y."/>
            <person name="Won Y.J."/>
        </authorList>
    </citation>
    <scope>NUCLEOTIDE SEQUENCE [LARGE SCALE GENOMIC DNA]</scope>
    <source>
        <strain evidence="8">Wonlab-2016</strain>
    </source>
</reference>
<dbReference type="InterPro" id="IPR029058">
    <property type="entry name" value="AB_hydrolase_fold"/>
</dbReference>
<accession>A0ABD0LWM1</accession>